<keyword evidence="18" id="KW-0378">Hydrolase</keyword>
<keyword evidence="3" id="KW-0964">Secreted</keyword>
<dbReference type="InterPro" id="IPR049892">
    <property type="entry name" value="AA9"/>
</dbReference>
<evidence type="ECO:0000256" key="2">
    <source>
        <dbReference type="ARBA" id="ARBA00004613"/>
    </source>
</evidence>
<keyword evidence="11" id="KW-0119">Carbohydrate metabolism</keyword>
<dbReference type="InterPro" id="IPR005103">
    <property type="entry name" value="AA9_LPMO"/>
</dbReference>
<evidence type="ECO:0000256" key="14">
    <source>
        <dbReference type="ARBA" id="ARBA00045077"/>
    </source>
</evidence>
<keyword evidence="7" id="KW-0560">Oxidoreductase</keyword>
<comment type="catalytic activity">
    <reaction evidence="14">
        <text>[(1-&gt;4)-beta-D-glucosyl]n+m + reduced acceptor + O2 = 4-dehydro-beta-D-glucosyl-[(1-&gt;4)-beta-D-glucosyl]n-1 + [(1-&gt;4)-beta-D-glucosyl]m + acceptor + H2O.</text>
        <dbReference type="EC" id="1.14.99.56"/>
    </reaction>
</comment>
<evidence type="ECO:0000256" key="1">
    <source>
        <dbReference type="ARBA" id="ARBA00001973"/>
    </source>
</evidence>
<dbReference type="PANTHER" id="PTHR33353:SF6">
    <property type="entry name" value="ENDOGLUCANASE IV"/>
    <property type="match status" value="1"/>
</dbReference>
<dbReference type="GO" id="GO:0016787">
    <property type="term" value="F:hydrolase activity"/>
    <property type="evidence" value="ECO:0007669"/>
    <property type="project" value="UniProtKB-KW"/>
</dbReference>
<name>A0AAN6SQ69_9PEZI</name>
<dbReference type="EMBL" id="MU854439">
    <property type="protein sequence ID" value="KAK4038106.1"/>
    <property type="molecule type" value="Genomic_DNA"/>
</dbReference>
<evidence type="ECO:0000256" key="15">
    <source>
        <dbReference type="ARBA" id="ARBA00047174"/>
    </source>
</evidence>
<comment type="caution">
    <text evidence="18">The sequence shown here is derived from an EMBL/GenBank/DDBJ whole genome shotgun (WGS) entry which is preliminary data.</text>
</comment>
<dbReference type="Pfam" id="PF03443">
    <property type="entry name" value="AA9"/>
    <property type="match status" value="1"/>
</dbReference>
<keyword evidence="12" id="KW-0624">Polysaccharide degradation</keyword>
<sequence length="257" mass="27884">MKHLLAILAAATSASAHGWVENATIAGQYYQFYQPYQDPYMGDGAPQRISRKITSNGPVQDVTSIDLQCGGISSEGIVGSEPAPLHAPVEAGSTVNLKWTLWPDSHMGPMLTYMARCPDEGCDKWLPGEEPVFFKIHHDGRHTTDKAYPDDVWAVTPLMYPFNAGYNYTIPACLKPGAYLVRHEIIALHSAYAQGEAQFYPSCHQLTVTGSGTVVPPAEELVSFPGAYKADDAGILLNVWGPGNYTIPGPAVFKCPE</sequence>
<evidence type="ECO:0000256" key="3">
    <source>
        <dbReference type="ARBA" id="ARBA00022525"/>
    </source>
</evidence>
<dbReference type="GO" id="GO:0005576">
    <property type="term" value="C:extracellular region"/>
    <property type="evidence" value="ECO:0007669"/>
    <property type="project" value="UniProtKB-SubCell"/>
</dbReference>
<keyword evidence="4" id="KW-0479">Metal-binding</keyword>
<evidence type="ECO:0000256" key="16">
    <source>
        <dbReference type="SAM" id="SignalP"/>
    </source>
</evidence>
<dbReference type="CDD" id="cd21175">
    <property type="entry name" value="LPMO_AA9"/>
    <property type="match status" value="1"/>
</dbReference>
<keyword evidence="5 16" id="KW-0732">Signal</keyword>
<evidence type="ECO:0000256" key="12">
    <source>
        <dbReference type="ARBA" id="ARBA00023326"/>
    </source>
</evidence>
<protein>
    <recommendedName>
        <fullName evidence="15">lytic cellulose monooxygenase (C4-dehydrogenating)</fullName>
        <ecNumber evidence="15">1.14.99.56</ecNumber>
    </recommendedName>
</protein>
<evidence type="ECO:0000256" key="7">
    <source>
        <dbReference type="ARBA" id="ARBA00023002"/>
    </source>
</evidence>
<evidence type="ECO:0000256" key="5">
    <source>
        <dbReference type="ARBA" id="ARBA00022729"/>
    </source>
</evidence>
<comment type="similarity">
    <text evidence="13">Belongs to the polysaccharide monooxygenase AA9 family.</text>
</comment>
<evidence type="ECO:0000256" key="6">
    <source>
        <dbReference type="ARBA" id="ARBA00023001"/>
    </source>
</evidence>
<evidence type="ECO:0000313" key="18">
    <source>
        <dbReference type="EMBL" id="KAK4038106.1"/>
    </source>
</evidence>
<feature type="domain" description="Auxiliary Activity family 9 catalytic" evidence="17">
    <location>
        <begin position="17"/>
        <end position="240"/>
    </location>
</feature>
<dbReference type="EC" id="1.14.99.56" evidence="15"/>
<evidence type="ECO:0000259" key="17">
    <source>
        <dbReference type="Pfam" id="PF03443"/>
    </source>
</evidence>
<dbReference type="PANTHER" id="PTHR33353">
    <property type="entry name" value="PUTATIVE (AFU_ORTHOLOGUE AFUA_1G12560)-RELATED"/>
    <property type="match status" value="1"/>
</dbReference>
<dbReference type="AlphaFoldDB" id="A0AAN6SQ69"/>
<keyword evidence="6" id="KW-0136">Cellulose degradation</keyword>
<keyword evidence="9" id="KW-0503">Monooxygenase</keyword>
<evidence type="ECO:0000256" key="9">
    <source>
        <dbReference type="ARBA" id="ARBA00023033"/>
    </source>
</evidence>
<comment type="cofactor">
    <cofactor evidence="1">
        <name>Cu(2+)</name>
        <dbReference type="ChEBI" id="CHEBI:29036"/>
    </cofactor>
</comment>
<dbReference type="Gene3D" id="2.70.50.70">
    <property type="match status" value="1"/>
</dbReference>
<dbReference type="GO" id="GO:0004497">
    <property type="term" value="F:monooxygenase activity"/>
    <property type="evidence" value="ECO:0007669"/>
    <property type="project" value="UniProtKB-KW"/>
</dbReference>
<comment type="subcellular location">
    <subcellularLocation>
        <location evidence="2">Secreted</location>
    </subcellularLocation>
</comment>
<proteinExistence type="inferred from homology"/>
<gene>
    <name evidence="18" type="ORF">C8A01DRAFT_37944</name>
</gene>
<dbReference type="GO" id="GO:0030245">
    <property type="term" value="P:cellulose catabolic process"/>
    <property type="evidence" value="ECO:0007669"/>
    <property type="project" value="UniProtKB-KW"/>
</dbReference>
<organism evidence="18 19">
    <name type="scientific">Parachaetomium inaequale</name>
    <dbReference type="NCBI Taxonomy" id="2588326"/>
    <lineage>
        <taxon>Eukaryota</taxon>
        <taxon>Fungi</taxon>
        <taxon>Dikarya</taxon>
        <taxon>Ascomycota</taxon>
        <taxon>Pezizomycotina</taxon>
        <taxon>Sordariomycetes</taxon>
        <taxon>Sordariomycetidae</taxon>
        <taxon>Sordariales</taxon>
        <taxon>Chaetomiaceae</taxon>
        <taxon>Parachaetomium</taxon>
    </lineage>
</organism>
<keyword evidence="19" id="KW-1185">Reference proteome</keyword>
<evidence type="ECO:0000256" key="8">
    <source>
        <dbReference type="ARBA" id="ARBA00023008"/>
    </source>
</evidence>
<keyword evidence="8" id="KW-0186">Copper</keyword>
<reference evidence="19" key="1">
    <citation type="journal article" date="2023" name="Mol. Phylogenet. Evol.">
        <title>Genome-scale phylogeny and comparative genomics of the fungal order Sordariales.</title>
        <authorList>
            <person name="Hensen N."/>
            <person name="Bonometti L."/>
            <person name="Westerberg I."/>
            <person name="Brannstrom I.O."/>
            <person name="Guillou S."/>
            <person name="Cros-Aarteil S."/>
            <person name="Calhoun S."/>
            <person name="Haridas S."/>
            <person name="Kuo A."/>
            <person name="Mondo S."/>
            <person name="Pangilinan J."/>
            <person name="Riley R."/>
            <person name="LaButti K."/>
            <person name="Andreopoulos B."/>
            <person name="Lipzen A."/>
            <person name="Chen C."/>
            <person name="Yan M."/>
            <person name="Daum C."/>
            <person name="Ng V."/>
            <person name="Clum A."/>
            <person name="Steindorff A."/>
            <person name="Ohm R.A."/>
            <person name="Martin F."/>
            <person name="Silar P."/>
            <person name="Natvig D.O."/>
            <person name="Lalanne C."/>
            <person name="Gautier V."/>
            <person name="Ament-Velasquez S.L."/>
            <person name="Kruys A."/>
            <person name="Hutchinson M.I."/>
            <person name="Powell A.J."/>
            <person name="Barry K."/>
            <person name="Miller A.N."/>
            <person name="Grigoriev I.V."/>
            <person name="Debuchy R."/>
            <person name="Gladieux P."/>
            <person name="Hiltunen Thoren M."/>
            <person name="Johannesson H."/>
        </authorList>
    </citation>
    <scope>NUCLEOTIDE SEQUENCE [LARGE SCALE GENOMIC DNA]</scope>
    <source>
        <strain evidence="19">CBS 284.82</strain>
    </source>
</reference>
<dbReference type="GO" id="GO:0046872">
    <property type="term" value="F:metal ion binding"/>
    <property type="evidence" value="ECO:0007669"/>
    <property type="project" value="UniProtKB-KW"/>
</dbReference>
<evidence type="ECO:0000256" key="4">
    <source>
        <dbReference type="ARBA" id="ARBA00022723"/>
    </source>
</evidence>
<evidence type="ECO:0000256" key="11">
    <source>
        <dbReference type="ARBA" id="ARBA00023277"/>
    </source>
</evidence>
<evidence type="ECO:0000313" key="19">
    <source>
        <dbReference type="Proteomes" id="UP001303115"/>
    </source>
</evidence>
<keyword evidence="10" id="KW-1015">Disulfide bond</keyword>
<feature type="signal peptide" evidence="16">
    <location>
        <begin position="1"/>
        <end position="16"/>
    </location>
</feature>
<evidence type="ECO:0000256" key="13">
    <source>
        <dbReference type="ARBA" id="ARBA00044502"/>
    </source>
</evidence>
<dbReference type="Proteomes" id="UP001303115">
    <property type="component" value="Unassembled WGS sequence"/>
</dbReference>
<accession>A0AAN6SQ69</accession>
<feature type="chain" id="PRO_5042841428" description="lytic cellulose monooxygenase (C4-dehydrogenating)" evidence="16">
    <location>
        <begin position="17"/>
        <end position="257"/>
    </location>
</feature>
<evidence type="ECO:0000256" key="10">
    <source>
        <dbReference type="ARBA" id="ARBA00023157"/>
    </source>
</evidence>